<evidence type="ECO:0000313" key="2">
    <source>
        <dbReference type="EMBL" id="CRL06951.1"/>
    </source>
</evidence>
<feature type="transmembrane region" description="Helical" evidence="1">
    <location>
        <begin position="69"/>
        <end position="88"/>
    </location>
</feature>
<proteinExistence type="predicted"/>
<keyword evidence="1" id="KW-0812">Transmembrane</keyword>
<gene>
    <name evidence="2" type="ORF">CLUMA_CG019962</name>
</gene>
<accession>A0A1J1J3L4</accession>
<evidence type="ECO:0000313" key="3">
    <source>
        <dbReference type="Proteomes" id="UP000183832"/>
    </source>
</evidence>
<dbReference type="EMBL" id="CVRI01000068">
    <property type="protein sequence ID" value="CRL06951.1"/>
    <property type="molecule type" value="Genomic_DNA"/>
</dbReference>
<sequence>MELEIVSCELRIKNGEWKIKRQQIINKISIESMKHMHVEHSYLDIKEFSLCRTFPTYLNRQIKTFQMKWFNGFLSNISSFFLFLLLSLKDVCSSHFTPPNHRAEWTEIADKYSSEFIGGIMKYIKDYVIRFEVCESLDLAFKV</sequence>
<keyword evidence="1" id="KW-1133">Transmembrane helix</keyword>
<organism evidence="2 3">
    <name type="scientific">Clunio marinus</name>
    <dbReference type="NCBI Taxonomy" id="568069"/>
    <lineage>
        <taxon>Eukaryota</taxon>
        <taxon>Metazoa</taxon>
        <taxon>Ecdysozoa</taxon>
        <taxon>Arthropoda</taxon>
        <taxon>Hexapoda</taxon>
        <taxon>Insecta</taxon>
        <taxon>Pterygota</taxon>
        <taxon>Neoptera</taxon>
        <taxon>Endopterygota</taxon>
        <taxon>Diptera</taxon>
        <taxon>Nematocera</taxon>
        <taxon>Chironomoidea</taxon>
        <taxon>Chironomidae</taxon>
        <taxon>Clunio</taxon>
    </lineage>
</organism>
<keyword evidence="3" id="KW-1185">Reference proteome</keyword>
<dbReference type="AlphaFoldDB" id="A0A1J1J3L4"/>
<protein>
    <submittedName>
        <fullName evidence="2">CLUMA_CG019962, isoform A</fullName>
    </submittedName>
</protein>
<reference evidence="2 3" key="1">
    <citation type="submission" date="2015-04" db="EMBL/GenBank/DDBJ databases">
        <authorList>
            <person name="Syromyatnikov M.Y."/>
            <person name="Popov V.N."/>
        </authorList>
    </citation>
    <scope>NUCLEOTIDE SEQUENCE [LARGE SCALE GENOMIC DNA]</scope>
</reference>
<name>A0A1J1J3L4_9DIPT</name>
<keyword evidence="1" id="KW-0472">Membrane</keyword>
<evidence type="ECO:0000256" key="1">
    <source>
        <dbReference type="SAM" id="Phobius"/>
    </source>
</evidence>
<dbReference type="Proteomes" id="UP000183832">
    <property type="component" value="Unassembled WGS sequence"/>
</dbReference>